<keyword evidence="1" id="KW-0479">Metal-binding</keyword>
<evidence type="ECO:0000313" key="4">
    <source>
        <dbReference type="EMBL" id="PEQ23299.1"/>
    </source>
</evidence>
<organism evidence="3 5">
    <name type="scientific">[Clostridium] leptum DSM 753</name>
    <dbReference type="NCBI Taxonomy" id="428125"/>
    <lineage>
        <taxon>Bacteria</taxon>
        <taxon>Bacillati</taxon>
        <taxon>Bacillota</taxon>
        <taxon>Clostridia</taxon>
        <taxon>Eubacteriales</taxon>
        <taxon>Oscillospiraceae</taxon>
        <taxon>Oscillospiraceae incertae sedis</taxon>
    </lineage>
</organism>
<proteinExistence type="predicted"/>
<dbReference type="Gene3D" id="3.20.20.70">
    <property type="entry name" value="Aldolase class I"/>
    <property type="match status" value="1"/>
</dbReference>
<dbReference type="NCBIfam" id="NF004076">
    <property type="entry name" value="PRK05581.1-4"/>
    <property type="match status" value="1"/>
</dbReference>
<dbReference type="GO" id="GO:0005975">
    <property type="term" value="P:carbohydrate metabolic process"/>
    <property type="evidence" value="ECO:0007669"/>
    <property type="project" value="InterPro"/>
</dbReference>
<reference evidence="4 6" key="3">
    <citation type="submission" date="2017-07" db="EMBL/GenBank/DDBJ databases">
        <title>Prevalence of linear plasmids in Cutibacterium (Propionibacterium) acnes isolates obtained from prostatic tissue.</title>
        <authorList>
            <person name="Davidsson S."/>
            <person name="Carlsson J."/>
            <person name="Molling P."/>
            <person name="Andren O."/>
            <person name="Andersson S.-O."/>
            <person name="Brzuszkiewicz E."/>
            <person name="Poehlein A."/>
            <person name="Al-Zeer M."/>
            <person name="Brinkmann V."/>
            <person name="Scavenius C."/>
            <person name="Nazipi S."/>
            <person name="Soderquist B."/>
            <person name="Bruggemann H."/>
        </authorList>
    </citation>
    <scope>NUCLEOTIDE SEQUENCE [LARGE SCALE GENOMIC DNA]</scope>
    <source>
        <strain evidence="4 6">DSM 753</strain>
    </source>
</reference>
<dbReference type="InterPro" id="IPR011060">
    <property type="entry name" value="RibuloseP-bd_barrel"/>
</dbReference>
<dbReference type="InterPro" id="IPR000056">
    <property type="entry name" value="Ribul_P_3_epim-like"/>
</dbReference>
<evidence type="ECO:0000313" key="6">
    <source>
        <dbReference type="Proteomes" id="UP000220611"/>
    </source>
</evidence>
<accession>A7VQR2</accession>
<dbReference type="eggNOG" id="COG0036">
    <property type="taxonomic scope" value="Bacteria"/>
</dbReference>
<evidence type="ECO:0000313" key="5">
    <source>
        <dbReference type="Proteomes" id="UP000003490"/>
    </source>
</evidence>
<dbReference type="GO" id="GO:0016857">
    <property type="term" value="F:racemase and epimerase activity, acting on carbohydrates and derivatives"/>
    <property type="evidence" value="ECO:0007669"/>
    <property type="project" value="InterPro"/>
</dbReference>
<dbReference type="HOGENOM" id="CLU_054856_2_1_9"/>
<reference evidence="3 5" key="1">
    <citation type="submission" date="2007-08" db="EMBL/GenBank/DDBJ databases">
        <title>Draft genome sequence of Clostridium leptum (DSM 753).</title>
        <authorList>
            <person name="Sudarsanam P."/>
            <person name="Ley R."/>
            <person name="Guruge J."/>
            <person name="Turnbaugh P.J."/>
            <person name="Mahowald M."/>
            <person name="Liep D."/>
            <person name="Gordon J."/>
        </authorList>
    </citation>
    <scope>NUCLEOTIDE SEQUENCE [LARGE SCALE GENOMIC DNA]</scope>
    <source>
        <strain evidence="3 5">DSM 753</strain>
    </source>
</reference>
<keyword evidence="6" id="KW-1185">Reference proteome</keyword>
<dbReference type="CDD" id="cd00429">
    <property type="entry name" value="RPE"/>
    <property type="match status" value="1"/>
</dbReference>
<evidence type="ECO:0000256" key="2">
    <source>
        <dbReference type="ARBA" id="ARBA00023235"/>
    </source>
</evidence>
<dbReference type="InterPro" id="IPR013785">
    <property type="entry name" value="Aldolase_TIM"/>
</dbReference>
<dbReference type="Proteomes" id="UP000220611">
    <property type="component" value="Unassembled WGS sequence"/>
</dbReference>
<name>A7VQR2_9FIRM</name>
<comment type="caution">
    <text evidence="3">The sequence shown here is derived from an EMBL/GenBank/DDBJ whole genome shotgun (WGS) entry which is preliminary data.</text>
</comment>
<dbReference type="EMBL" id="NOXF01000020">
    <property type="protein sequence ID" value="PEQ23299.1"/>
    <property type="molecule type" value="Genomic_DNA"/>
</dbReference>
<reference evidence="3 5" key="2">
    <citation type="submission" date="2007-08" db="EMBL/GenBank/DDBJ databases">
        <authorList>
            <person name="Fulton L."/>
            <person name="Clifton S."/>
            <person name="Fulton B."/>
            <person name="Xu J."/>
            <person name="Minx P."/>
            <person name="Pepin K.H."/>
            <person name="Johnson M."/>
            <person name="Thiruvilangam P."/>
            <person name="Bhonagiri V."/>
            <person name="Nash W.E."/>
            <person name="Wang C."/>
            <person name="Mardis E.R."/>
            <person name="Wilson R.K."/>
        </authorList>
    </citation>
    <scope>NUCLEOTIDE SEQUENCE [LARGE SCALE GENOMIC DNA]</scope>
    <source>
        <strain evidence="3 5">DSM 753</strain>
    </source>
</reference>
<dbReference type="SUPFAM" id="SSF51366">
    <property type="entry name" value="Ribulose-phoshate binding barrel"/>
    <property type="match status" value="1"/>
</dbReference>
<sequence>MALFPCFPEEKEKFLKSIKCQAGQTGGMKEEAMEKLLCPSMMCADFGALKREMEALEKAGIDLYHLDVMDGKFVPNFGMGLQDIQYICGQGKKPADVHLMIEDPGNYVELFAGLGAKIIYIHPEADTHPTRTLQRIIDAGAKPGIAINPGTSIGTVEELLYLSEYVLVMTVNPGFAGQKYLDFTDYKIEKLSAFKEKYGFEMVVDGAISPERIASLSRKGVKGFVLGTSSLFGKGRSYEEIIPELRAL</sequence>
<dbReference type="AlphaFoldDB" id="A7VQR2"/>
<dbReference type="Pfam" id="PF00834">
    <property type="entry name" value="Ribul_P_3_epim"/>
    <property type="match status" value="1"/>
</dbReference>
<evidence type="ECO:0000256" key="1">
    <source>
        <dbReference type="ARBA" id="ARBA00022723"/>
    </source>
</evidence>
<dbReference type="GO" id="GO:0046872">
    <property type="term" value="F:metal ion binding"/>
    <property type="evidence" value="ECO:0007669"/>
    <property type="project" value="UniProtKB-KW"/>
</dbReference>
<gene>
    <name evidence="4" type="ORF">CH238_14445</name>
    <name evidence="3" type="ORF">CLOLEP_00894</name>
</gene>
<keyword evidence="2" id="KW-0413">Isomerase</keyword>
<dbReference type="Proteomes" id="UP000003490">
    <property type="component" value="Unassembled WGS sequence"/>
</dbReference>
<protein>
    <submittedName>
        <fullName evidence="3 4">Ribulose-phosphate 3-epimerase</fullName>
    </submittedName>
</protein>
<evidence type="ECO:0000313" key="3">
    <source>
        <dbReference type="EMBL" id="EDO62034.1"/>
    </source>
</evidence>
<dbReference type="EMBL" id="ABCB02000016">
    <property type="protein sequence ID" value="EDO62034.1"/>
    <property type="molecule type" value="Genomic_DNA"/>
</dbReference>
<dbReference type="PANTHER" id="PTHR11749">
    <property type="entry name" value="RIBULOSE-5-PHOSPHATE-3-EPIMERASE"/>
    <property type="match status" value="1"/>
</dbReference>